<comment type="caution">
    <text evidence="2">The sequence shown here is derived from an EMBL/GenBank/DDBJ whole genome shotgun (WGS) entry which is preliminary data.</text>
</comment>
<evidence type="ECO:0000313" key="2">
    <source>
        <dbReference type="EMBL" id="RBP69067.1"/>
    </source>
</evidence>
<sequence>MANQIPIINFVVHIVKEESYYLSNCVEHVVMVNELLQEQENLKEIENVVQGLNRVYENIQKTIPQLEQLEDRALYGTRDSKFVYELCTDCNKVLQELNNIAVLFLQALGELEKHCEKNLFLLIIHHITIEERYGLEVLSGYIGRIASSGFMV</sequence>
<keyword evidence="1" id="KW-0175">Coiled coil</keyword>
<proteinExistence type="predicted"/>
<reference evidence="2 3" key="1">
    <citation type="submission" date="2018-06" db="EMBL/GenBank/DDBJ databases">
        <title>Genomic Encyclopedia of Type Strains, Phase IV (KMG-IV): sequencing the most valuable type-strain genomes for metagenomic binning, comparative biology and taxonomic classification.</title>
        <authorList>
            <person name="Goeker M."/>
        </authorList>
    </citation>
    <scope>NUCLEOTIDE SEQUENCE [LARGE SCALE GENOMIC DNA]</scope>
    <source>
        <strain evidence="2 3">DSM 22112</strain>
    </source>
</reference>
<name>A0A366IG57_9FIRM</name>
<protein>
    <submittedName>
        <fullName evidence="2">Uncharacterized protein</fullName>
    </submittedName>
</protein>
<organism evidence="2 3">
    <name type="scientific">Alkalibaculum bacchi</name>
    <dbReference type="NCBI Taxonomy" id="645887"/>
    <lineage>
        <taxon>Bacteria</taxon>
        <taxon>Bacillati</taxon>
        <taxon>Bacillota</taxon>
        <taxon>Clostridia</taxon>
        <taxon>Eubacteriales</taxon>
        <taxon>Eubacteriaceae</taxon>
        <taxon>Alkalibaculum</taxon>
    </lineage>
</organism>
<dbReference type="AlphaFoldDB" id="A0A366IG57"/>
<dbReference type="RefSeq" id="WP_113919632.1">
    <property type="nucleotide sequence ID" value="NZ_QNRX01000002.1"/>
</dbReference>
<dbReference type="EMBL" id="QNRX01000002">
    <property type="protein sequence ID" value="RBP69067.1"/>
    <property type="molecule type" value="Genomic_DNA"/>
</dbReference>
<evidence type="ECO:0000256" key="1">
    <source>
        <dbReference type="SAM" id="Coils"/>
    </source>
</evidence>
<gene>
    <name evidence="2" type="ORF">DES36_102211</name>
</gene>
<keyword evidence="3" id="KW-1185">Reference proteome</keyword>
<dbReference type="Proteomes" id="UP000253490">
    <property type="component" value="Unassembled WGS sequence"/>
</dbReference>
<evidence type="ECO:0000313" key="3">
    <source>
        <dbReference type="Proteomes" id="UP000253490"/>
    </source>
</evidence>
<accession>A0A366IG57</accession>
<feature type="coiled-coil region" evidence="1">
    <location>
        <begin position="35"/>
        <end position="69"/>
    </location>
</feature>